<evidence type="ECO:0000256" key="2">
    <source>
        <dbReference type="SAM" id="Phobius"/>
    </source>
</evidence>
<evidence type="ECO:0008006" key="5">
    <source>
        <dbReference type="Google" id="ProtNLM"/>
    </source>
</evidence>
<dbReference type="EMBL" id="JBHSOF010000093">
    <property type="protein sequence ID" value="MFC5668354.1"/>
    <property type="molecule type" value="Genomic_DNA"/>
</dbReference>
<evidence type="ECO:0000256" key="1">
    <source>
        <dbReference type="SAM" id="MobiDB-lite"/>
    </source>
</evidence>
<feature type="compositionally biased region" description="Polar residues" evidence="1">
    <location>
        <begin position="12"/>
        <end position="21"/>
    </location>
</feature>
<feature type="region of interest" description="Disordered" evidence="1">
    <location>
        <begin position="1"/>
        <end position="46"/>
    </location>
</feature>
<dbReference type="Proteomes" id="UP001595975">
    <property type="component" value="Unassembled WGS sequence"/>
</dbReference>
<dbReference type="Pfam" id="PF03640">
    <property type="entry name" value="Lipoprotein_15"/>
    <property type="match status" value="2"/>
</dbReference>
<reference evidence="4" key="1">
    <citation type="journal article" date="2019" name="Int. J. Syst. Evol. Microbiol.">
        <title>The Global Catalogue of Microorganisms (GCM) 10K type strain sequencing project: providing services to taxonomists for standard genome sequencing and annotation.</title>
        <authorList>
            <consortium name="The Broad Institute Genomics Platform"/>
            <consortium name="The Broad Institute Genome Sequencing Center for Infectious Disease"/>
            <person name="Wu L."/>
            <person name="Ma J."/>
        </authorList>
    </citation>
    <scope>NUCLEOTIDE SEQUENCE [LARGE SCALE GENOMIC DNA]</scope>
    <source>
        <strain evidence="4">CGMCC 4.1437</strain>
    </source>
</reference>
<keyword evidence="2" id="KW-0812">Transmembrane</keyword>
<evidence type="ECO:0000313" key="3">
    <source>
        <dbReference type="EMBL" id="MFC5668354.1"/>
    </source>
</evidence>
<protein>
    <recommendedName>
        <fullName evidence="5">Lipoprotein</fullName>
    </recommendedName>
</protein>
<evidence type="ECO:0000313" key="4">
    <source>
        <dbReference type="Proteomes" id="UP001595975"/>
    </source>
</evidence>
<comment type="caution">
    <text evidence="3">The sequence shown here is derived from an EMBL/GenBank/DDBJ whole genome shotgun (WGS) entry which is preliminary data.</text>
</comment>
<dbReference type="PANTHER" id="PTHR39335">
    <property type="entry name" value="BLL4220 PROTEIN"/>
    <property type="match status" value="1"/>
</dbReference>
<feature type="compositionally biased region" description="Low complexity" evidence="1">
    <location>
        <begin position="68"/>
        <end position="100"/>
    </location>
</feature>
<feature type="region of interest" description="Disordered" evidence="1">
    <location>
        <begin position="68"/>
        <end position="109"/>
    </location>
</feature>
<sequence length="229" mass="23114">MCSRTDPRAVTMRNTRPTASRTDSRTTGPDRDSAREPARRSARRPGRLAVLAAAGLAVGALVAGCGSSTYGGSSPTTPPTSSAPSAPSAPSSSTSPSSATLRTTADPRLGTIVTDGAGFTLYRFDKDTAAPPTSTCNGDCATTWPPVPADGTPATVNGIDAKLVGAVTRADGAKQLTLAGWPLYRYAPDRNPGDTKGQGVNGSWFAVTPTGDRAAASATGSPGGYGHGY</sequence>
<name>A0ABW0XGZ3_9ACTN</name>
<feature type="transmembrane region" description="Helical" evidence="2">
    <location>
        <begin position="48"/>
        <end position="70"/>
    </location>
</feature>
<organism evidence="3 4">
    <name type="scientific">Kitasatospora misakiensis</name>
    <dbReference type="NCBI Taxonomy" id="67330"/>
    <lineage>
        <taxon>Bacteria</taxon>
        <taxon>Bacillati</taxon>
        <taxon>Actinomycetota</taxon>
        <taxon>Actinomycetes</taxon>
        <taxon>Kitasatosporales</taxon>
        <taxon>Streptomycetaceae</taxon>
        <taxon>Kitasatospora</taxon>
    </lineage>
</organism>
<keyword evidence="4" id="KW-1185">Reference proteome</keyword>
<dbReference type="RefSeq" id="WP_380229989.1">
    <property type="nucleotide sequence ID" value="NZ_JBHSOF010000093.1"/>
</dbReference>
<keyword evidence="2" id="KW-1133">Transmembrane helix</keyword>
<proteinExistence type="predicted"/>
<feature type="compositionally biased region" description="Basic and acidic residues" evidence="1">
    <location>
        <begin position="22"/>
        <end position="39"/>
    </location>
</feature>
<dbReference type="InterPro" id="IPR005297">
    <property type="entry name" value="Lipoprotein_repeat"/>
</dbReference>
<accession>A0ABW0XGZ3</accession>
<gene>
    <name evidence="3" type="ORF">ACFP3U_36015</name>
</gene>
<keyword evidence="2" id="KW-0472">Membrane</keyword>
<dbReference type="PANTHER" id="PTHR39335:SF1">
    <property type="entry name" value="BLL4220 PROTEIN"/>
    <property type="match status" value="1"/>
</dbReference>